<dbReference type="Pfam" id="PF08238">
    <property type="entry name" value="Sel1"/>
    <property type="match status" value="2"/>
</dbReference>
<evidence type="ECO:0000313" key="1">
    <source>
        <dbReference type="EMBL" id="KJF77704.1"/>
    </source>
</evidence>
<protein>
    <recommendedName>
        <fullName evidence="3">Sel1 repeat family protein</fullName>
    </recommendedName>
</protein>
<sequence>MYLSGNGTPENAVLGYQWLERAAKAGNKNALYNLGYYRYHGRVPYTEQDPYGITSLTLRQKPVYVRHRNYWAVFICSINMKIFRQMQSRRENI</sequence>
<proteinExistence type="predicted"/>
<dbReference type="EMBL" id="JZSH01000115">
    <property type="protein sequence ID" value="KJF77704.1"/>
    <property type="molecule type" value="Genomic_DNA"/>
</dbReference>
<evidence type="ECO:0008006" key="3">
    <source>
        <dbReference type="Google" id="ProtNLM"/>
    </source>
</evidence>
<evidence type="ECO:0000313" key="2">
    <source>
        <dbReference type="Proteomes" id="UP000032582"/>
    </source>
</evidence>
<dbReference type="SUPFAM" id="SSF81901">
    <property type="entry name" value="HCP-like"/>
    <property type="match status" value="1"/>
</dbReference>
<gene>
    <name evidence="1" type="ORF">UA45_11080</name>
</gene>
<dbReference type="Proteomes" id="UP000032582">
    <property type="component" value="Unassembled WGS sequence"/>
</dbReference>
<dbReference type="InterPro" id="IPR006597">
    <property type="entry name" value="Sel1-like"/>
</dbReference>
<accession>A0A0D8L7J6</accession>
<dbReference type="Gene3D" id="1.25.40.10">
    <property type="entry name" value="Tetratricopeptide repeat domain"/>
    <property type="match status" value="1"/>
</dbReference>
<organism evidence="1 2">
    <name type="scientific">Morganella morganii</name>
    <name type="common">Proteus morganii</name>
    <dbReference type="NCBI Taxonomy" id="582"/>
    <lineage>
        <taxon>Bacteria</taxon>
        <taxon>Pseudomonadati</taxon>
        <taxon>Pseudomonadota</taxon>
        <taxon>Gammaproteobacteria</taxon>
        <taxon>Enterobacterales</taxon>
        <taxon>Morganellaceae</taxon>
        <taxon>Morganella</taxon>
    </lineage>
</organism>
<dbReference type="AlphaFoldDB" id="A0A0D8L7J6"/>
<comment type="caution">
    <text evidence="1">The sequence shown here is derived from an EMBL/GenBank/DDBJ whole genome shotgun (WGS) entry which is preliminary data.</text>
</comment>
<dbReference type="InterPro" id="IPR011990">
    <property type="entry name" value="TPR-like_helical_dom_sf"/>
</dbReference>
<reference evidence="1 2" key="1">
    <citation type="submission" date="2015-02" db="EMBL/GenBank/DDBJ databases">
        <title>Whole genome shotgun sequencing of cultured foodborne pathogen.</title>
        <authorList>
            <person name="Timme R."/>
            <person name="Allard M.W."/>
            <person name="Strain E."/>
            <person name="Evans P.S."/>
            <person name="Brown E."/>
        </authorList>
    </citation>
    <scope>NUCLEOTIDE SEQUENCE [LARGE SCALE GENOMIC DNA]</scope>
    <source>
        <strain evidence="1 2">GCSL-TSO-24</strain>
    </source>
</reference>
<name>A0A0D8L7J6_MORMO</name>